<dbReference type="PANTHER" id="PTHR38696">
    <property type="entry name" value="MEDIATOR OF RNA POLYMERASE II TRANSCRIPTION SUBUNIT 13"/>
    <property type="match status" value="1"/>
</dbReference>
<evidence type="ECO:0000313" key="2">
    <source>
        <dbReference type="WBParaSite" id="L893_g4610.t1"/>
    </source>
</evidence>
<proteinExistence type="predicted"/>
<dbReference type="PANTHER" id="PTHR38696:SF1">
    <property type="entry name" value="MEDIATOR OF RNA POLYMERASE II TRANSCRIPTION SUBUNIT 13"/>
    <property type="match status" value="1"/>
</dbReference>
<name>A0A1I8AEF2_9BILA</name>
<protein>
    <submittedName>
        <fullName evidence="2">Reverse transcriptase domain-containing protein</fullName>
    </submittedName>
</protein>
<organism evidence="1 2">
    <name type="scientific">Steinernema glaseri</name>
    <dbReference type="NCBI Taxonomy" id="37863"/>
    <lineage>
        <taxon>Eukaryota</taxon>
        <taxon>Metazoa</taxon>
        <taxon>Ecdysozoa</taxon>
        <taxon>Nematoda</taxon>
        <taxon>Chromadorea</taxon>
        <taxon>Rhabditida</taxon>
        <taxon>Tylenchina</taxon>
        <taxon>Panagrolaimomorpha</taxon>
        <taxon>Strongyloidoidea</taxon>
        <taxon>Steinernematidae</taxon>
        <taxon>Steinernema</taxon>
    </lineage>
</organism>
<evidence type="ECO:0000313" key="1">
    <source>
        <dbReference type="Proteomes" id="UP000095287"/>
    </source>
</evidence>
<keyword evidence="1" id="KW-1185">Reference proteome</keyword>
<reference evidence="2" key="1">
    <citation type="submission" date="2016-11" db="UniProtKB">
        <authorList>
            <consortium name="WormBaseParasite"/>
        </authorList>
    </citation>
    <scope>IDENTIFICATION</scope>
</reference>
<sequence length="498" mass="55909">MGTTVSRYPVTPSDYPVFSLTIRATDRIKLIDANAAVVNIVRHNLQTHYGRIQNEFISNDGGTCFKLSGFPFCKTGGFDLSVRTKHFFKELFSNLLRHGWKLWLNSDLSRLYDYSTLFFSRCPPIASNFSMCCLSLSSHDKFQLIDAPEHLNDALLSCVGDLLQSQNVTEHCFQVKMHGHLWQNWSYTQSTKARSLLLSIFRTFRQYGYALFGTVNLKGTADSIFFINDGSTLTPEQYCVISLNAQDRLRLIGCPKNLVDMTSNLISAQWPGGLQNTNHDGECVEFKMKGRPWFAYQRHSAVESRHFIATLLQASVKNGWAVLASLDVSRKPTDKAVFVMRSCTPMSIPHFCIAPASRDLIRIIGADHEMETLVANVFKQCWSPGIQHESKDCNNLELKLRGVPWHSYSFSDSFALARMTMTRVLTALEERGWSVICSADVSAKYIHNNDNSNSDHPCDVHAWFVAKTSLISSLAGPSTTGTSLGFAPPSYKEAVEFS</sequence>
<dbReference type="WBParaSite" id="L893_g4610.t1">
    <property type="protein sequence ID" value="L893_g4610.t1"/>
    <property type="gene ID" value="L893_g4610"/>
</dbReference>
<dbReference type="Proteomes" id="UP000095287">
    <property type="component" value="Unplaced"/>
</dbReference>
<dbReference type="AlphaFoldDB" id="A0A1I8AEF2"/>
<accession>A0A1I8AEF2</accession>